<dbReference type="Proteomes" id="UP000593875">
    <property type="component" value="Chromosome"/>
</dbReference>
<keyword evidence="2" id="KW-1185">Reference proteome</keyword>
<dbReference type="RefSeq" id="WP_193686799.1">
    <property type="nucleotide sequence ID" value="NZ_CP062941.1"/>
</dbReference>
<evidence type="ECO:0008006" key="3">
    <source>
        <dbReference type="Google" id="ProtNLM"/>
    </source>
</evidence>
<name>A0A7L9U437_9BURK</name>
<reference evidence="1 2" key="1">
    <citation type="submission" date="2020-10" db="EMBL/GenBank/DDBJ databases">
        <title>Genome sequencing of Massilia sp. LPB0304.</title>
        <authorList>
            <person name="Kim J."/>
        </authorList>
    </citation>
    <scope>NUCLEOTIDE SEQUENCE [LARGE SCALE GENOMIC DNA]</scope>
    <source>
        <strain evidence="1 2">LPB0304</strain>
    </source>
</reference>
<dbReference type="AlphaFoldDB" id="A0A7L9U437"/>
<sequence length="277" mass="28560">MNPLSLSAPLLPPTMPQLQVGAVSPVAAVAFAAAEAELPLPQSQPLPLALAAADTGPGDGAAMRPDQVFMSRQMSFGPSDGRTLAGNWRTMVGNYGATLLERDLRTRGGALAPASLLAGQEGRTPGRALDGQLLPADAWRFTVHAGSAQAQHLQVLRKGADGSGGRRRQPRAALRLELELADGTHVAVQVEPVPGGVAIEMAAPDAAALARLRALQPALDAAVERAGLVVVRWHFRTGIVPAGAAHALLAAEDAAEVLTLPVFRAVAELALMLPAQG</sequence>
<evidence type="ECO:0000313" key="1">
    <source>
        <dbReference type="EMBL" id="QOL49774.1"/>
    </source>
</evidence>
<dbReference type="KEGG" id="mlir:LPB04_00075"/>
<proteinExistence type="predicted"/>
<evidence type="ECO:0000313" key="2">
    <source>
        <dbReference type="Proteomes" id="UP000593875"/>
    </source>
</evidence>
<accession>A0A7L9U437</accession>
<dbReference type="EMBL" id="CP062941">
    <property type="protein sequence ID" value="QOL49774.1"/>
    <property type="molecule type" value="Genomic_DNA"/>
</dbReference>
<gene>
    <name evidence="1" type="ORF">LPB04_00075</name>
</gene>
<organism evidence="1 2">
    <name type="scientific">Massilia litorea</name>
    <dbReference type="NCBI Taxonomy" id="2769491"/>
    <lineage>
        <taxon>Bacteria</taxon>
        <taxon>Pseudomonadati</taxon>
        <taxon>Pseudomonadota</taxon>
        <taxon>Betaproteobacteria</taxon>
        <taxon>Burkholderiales</taxon>
        <taxon>Oxalobacteraceae</taxon>
        <taxon>Telluria group</taxon>
        <taxon>Massilia</taxon>
    </lineage>
</organism>
<protein>
    <recommendedName>
        <fullName evidence="3">Flagellar hook-length control protein FliK</fullName>
    </recommendedName>
</protein>